<keyword evidence="1" id="KW-0472">Membrane</keyword>
<evidence type="ECO:0000313" key="2">
    <source>
        <dbReference type="EMBL" id="CAC5415753.1"/>
    </source>
</evidence>
<organism evidence="2 3">
    <name type="scientific">Mytilus coruscus</name>
    <name type="common">Sea mussel</name>
    <dbReference type="NCBI Taxonomy" id="42192"/>
    <lineage>
        <taxon>Eukaryota</taxon>
        <taxon>Metazoa</taxon>
        <taxon>Spiralia</taxon>
        <taxon>Lophotrochozoa</taxon>
        <taxon>Mollusca</taxon>
        <taxon>Bivalvia</taxon>
        <taxon>Autobranchia</taxon>
        <taxon>Pteriomorphia</taxon>
        <taxon>Mytilida</taxon>
        <taxon>Mytiloidea</taxon>
        <taxon>Mytilidae</taxon>
        <taxon>Mytilinae</taxon>
        <taxon>Mytilus</taxon>
    </lineage>
</organism>
<proteinExistence type="predicted"/>
<reference evidence="2 3" key="1">
    <citation type="submission" date="2020-06" db="EMBL/GenBank/DDBJ databases">
        <authorList>
            <person name="Li R."/>
            <person name="Bekaert M."/>
        </authorList>
    </citation>
    <scope>NUCLEOTIDE SEQUENCE [LARGE SCALE GENOMIC DNA]</scope>
    <source>
        <strain evidence="3">wild</strain>
    </source>
</reference>
<feature type="transmembrane region" description="Helical" evidence="1">
    <location>
        <begin position="127"/>
        <end position="148"/>
    </location>
</feature>
<keyword evidence="1" id="KW-0812">Transmembrane</keyword>
<dbReference type="EMBL" id="CACVKT020008494">
    <property type="protein sequence ID" value="CAC5415753.1"/>
    <property type="molecule type" value="Genomic_DNA"/>
</dbReference>
<dbReference type="Proteomes" id="UP000507470">
    <property type="component" value="Unassembled WGS sequence"/>
</dbReference>
<evidence type="ECO:0000256" key="1">
    <source>
        <dbReference type="SAM" id="Phobius"/>
    </source>
</evidence>
<accession>A0A6J8E6U2</accession>
<sequence>MNANESDFGVSYTCIADIFSFDSLLDLDVLNLSSKGPREVEPSKRDVLISWNLASRRLLRLYFARIFPIPDCQIFHNGTSILQTPTTISERDGNFYNVIVSFTISVGNKRALPVCYDLRKEKSNHKILLVVLGILALVLLQCVLSRLITNPKQRQKRNCGLE</sequence>
<keyword evidence="3" id="KW-1185">Reference proteome</keyword>
<gene>
    <name evidence="2" type="ORF">MCOR_48431</name>
</gene>
<name>A0A6J8E6U2_MYTCO</name>
<evidence type="ECO:0000313" key="3">
    <source>
        <dbReference type="Proteomes" id="UP000507470"/>
    </source>
</evidence>
<dbReference type="AlphaFoldDB" id="A0A6J8E6U2"/>
<keyword evidence="1" id="KW-1133">Transmembrane helix</keyword>
<protein>
    <submittedName>
        <fullName evidence="2">Uncharacterized protein</fullName>
    </submittedName>
</protein>